<sequence length="108" mass="11198">MTKENHEAAAMPDLLAAAVALGQKAGRHGGAGLDSATTTSLLEPWRPSPRGFSLRRCLSFSGSATISPTQVHGALQPATNSAAWCQDSGDSPVPDPCMKPPSLDLGDW</sequence>
<dbReference type="Proteomes" id="UP000823388">
    <property type="component" value="Chromosome 9N"/>
</dbReference>
<organism evidence="2 3">
    <name type="scientific">Panicum virgatum</name>
    <name type="common">Blackwell switchgrass</name>
    <dbReference type="NCBI Taxonomy" id="38727"/>
    <lineage>
        <taxon>Eukaryota</taxon>
        <taxon>Viridiplantae</taxon>
        <taxon>Streptophyta</taxon>
        <taxon>Embryophyta</taxon>
        <taxon>Tracheophyta</taxon>
        <taxon>Spermatophyta</taxon>
        <taxon>Magnoliopsida</taxon>
        <taxon>Liliopsida</taxon>
        <taxon>Poales</taxon>
        <taxon>Poaceae</taxon>
        <taxon>PACMAD clade</taxon>
        <taxon>Panicoideae</taxon>
        <taxon>Panicodae</taxon>
        <taxon>Paniceae</taxon>
        <taxon>Panicinae</taxon>
        <taxon>Panicum</taxon>
        <taxon>Panicum sect. Hiantes</taxon>
    </lineage>
</organism>
<evidence type="ECO:0000313" key="3">
    <source>
        <dbReference type="Proteomes" id="UP000823388"/>
    </source>
</evidence>
<comment type="caution">
    <text evidence="2">The sequence shown here is derived from an EMBL/GenBank/DDBJ whole genome shotgun (WGS) entry which is preliminary data.</text>
</comment>
<dbReference type="EMBL" id="CM029054">
    <property type="protein sequence ID" value="KAG2536284.1"/>
    <property type="molecule type" value="Genomic_DNA"/>
</dbReference>
<dbReference type="AlphaFoldDB" id="A0A8T0MMA0"/>
<feature type="region of interest" description="Disordered" evidence="1">
    <location>
        <begin position="86"/>
        <end position="108"/>
    </location>
</feature>
<reference evidence="2" key="1">
    <citation type="submission" date="2020-05" db="EMBL/GenBank/DDBJ databases">
        <title>WGS assembly of Panicum virgatum.</title>
        <authorList>
            <person name="Lovell J.T."/>
            <person name="Jenkins J."/>
            <person name="Shu S."/>
            <person name="Juenger T.E."/>
            <person name="Schmutz J."/>
        </authorList>
    </citation>
    <scope>NUCLEOTIDE SEQUENCE</scope>
    <source>
        <strain evidence="2">AP13</strain>
    </source>
</reference>
<evidence type="ECO:0000256" key="1">
    <source>
        <dbReference type="SAM" id="MobiDB-lite"/>
    </source>
</evidence>
<accession>A0A8T0MMA0</accession>
<proteinExistence type="predicted"/>
<protein>
    <submittedName>
        <fullName evidence="2">Uncharacterized protein</fullName>
    </submittedName>
</protein>
<evidence type="ECO:0000313" key="2">
    <source>
        <dbReference type="EMBL" id="KAG2536284.1"/>
    </source>
</evidence>
<keyword evidence="3" id="KW-1185">Reference proteome</keyword>
<name>A0A8T0MMA0_PANVG</name>
<gene>
    <name evidence="2" type="ORF">PVAP13_9NG246819</name>
</gene>
<feature type="region of interest" description="Disordered" evidence="1">
    <location>
        <begin position="26"/>
        <end position="47"/>
    </location>
</feature>